<protein>
    <submittedName>
        <fullName evidence="6">IclR family transcriptional regulator</fullName>
    </submittedName>
</protein>
<dbReference type="Gene3D" id="1.10.10.10">
    <property type="entry name" value="Winged helix-like DNA-binding domain superfamily/Winged helix DNA-binding domain"/>
    <property type="match status" value="1"/>
</dbReference>
<evidence type="ECO:0000313" key="7">
    <source>
        <dbReference type="Proteomes" id="UP000247832"/>
    </source>
</evidence>
<dbReference type="AlphaFoldDB" id="A0A2V5LG86"/>
<dbReference type="InterPro" id="IPR036390">
    <property type="entry name" value="WH_DNA-bd_sf"/>
</dbReference>
<dbReference type="PANTHER" id="PTHR30136:SF24">
    <property type="entry name" value="HTH-TYPE TRANSCRIPTIONAL REPRESSOR ALLR"/>
    <property type="match status" value="1"/>
</dbReference>
<feature type="domain" description="HTH iclR-type" evidence="4">
    <location>
        <begin position="15"/>
        <end position="78"/>
    </location>
</feature>
<sequence length="270" mass="28880">MLDPQTTTDKPQGAAASLLNGLTVLEAFSVAKRSLLGVTEISELVGLHKSTVSRMLTGLDEAGYVQRDDDTGRYRLGLGMIGLAGPLLAELGVRRAALPHLEELTEATAETAAIAVWNGTNAIVVEQVASPHQVKHSAAIGTRYNKFASSSVRVFLAELPPEETDRLLAGRIVLQEGYRGLEDPAHRQLAGVRDHGFAVNDGETTYEEYGVSAPVRDYRGAVVGCITASAPRSRVQHQQSQSILRDAVLQAAERVSVRLGSRPGEATPVH</sequence>
<keyword evidence="1" id="KW-0805">Transcription regulation</keyword>
<dbReference type="SUPFAM" id="SSF55781">
    <property type="entry name" value="GAF domain-like"/>
    <property type="match status" value="1"/>
</dbReference>
<dbReference type="OrthoDB" id="4924204at2"/>
<keyword evidence="2" id="KW-0238">DNA-binding</keyword>
<accession>A0A2V5LG86</accession>
<dbReference type="PROSITE" id="PS51078">
    <property type="entry name" value="ICLR_ED"/>
    <property type="match status" value="1"/>
</dbReference>
<dbReference type="GO" id="GO:0045892">
    <property type="term" value="P:negative regulation of DNA-templated transcription"/>
    <property type="evidence" value="ECO:0007669"/>
    <property type="project" value="TreeGrafter"/>
</dbReference>
<dbReference type="Pfam" id="PF09339">
    <property type="entry name" value="HTH_IclR"/>
    <property type="match status" value="1"/>
</dbReference>
<feature type="domain" description="IclR-ED" evidence="5">
    <location>
        <begin position="79"/>
        <end position="261"/>
    </location>
</feature>
<evidence type="ECO:0000313" key="6">
    <source>
        <dbReference type="EMBL" id="PYI68903.1"/>
    </source>
</evidence>
<dbReference type="InterPro" id="IPR036388">
    <property type="entry name" value="WH-like_DNA-bd_sf"/>
</dbReference>
<dbReference type="InterPro" id="IPR005471">
    <property type="entry name" value="Tscrpt_reg_IclR_N"/>
</dbReference>
<dbReference type="SMART" id="SM00346">
    <property type="entry name" value="HTH_ICLR"/>
    <property type="match status" value="1"/>
</dbReference>
<dbReference type="SUPFAM" id="SSF46785">
    <property type="entry name" value="Winged helix' DNA-binding domain"/>
    <property type="match status" value="1"/>
</dbReference>
<reference evidence="6 7" key="1">
    <citation type="submission" date="2018-05" db="EMBL/GenBank/DDBJ databases">
        <title>Genetic diversity of glacier-inhabiting Cryobacterium bacteria in China and description of Cryobacterium mengkeensis sp. nov. and Arthrobacter glacialis sp. nov.</title>
        <authorList>
            <person name="Liu Q."/>
            <person name="Xin Y.-H."/>
        </authorList>
    </citation>
    <scope>NUCLEOTIDE SEQUENCE [LARGE SCALE GENOMIC DNA]</scope>
    <source>
        <strain evidence="6 7">LI2</strain>
    </source>
</reference>
<dbReference type="Gene3D" id="3.30.450.40">
    <property type="match status" value="1"/>
</dbReference>
<name>A0A2V5LG86_9MICC</name>
<dbReference type="EMBL" id="QJVD01000003">
    <property type="protein sequence ID" value="PYI68903.1"/>
    <property type="molecule type" value="Genomic_DNA"/>
</dbReference>
<keyword evidence="7" id="KW-1185">Reference proteome</keyword>
<evidence type="ECO:0000259" key="4">
    <source>
        <dbReference type="PROSITE" id="PS51077"/>
    </source>
</evidence>
<dbReference type="InterPro" id="IPR029016">
    <property type="entry name" value="GAF-like_dom_sf"/>
</dbReference>
<dbReference type="GO" id="GO:0003700">
    <property type="term" value="F:DNA-binding transcription factor activity"/>
    <property type="evidence" value="ECO:0007669"/>
    <property type="project" value="TreeGrafter"/>
</dbReference>
<dbReference type="InterPro" id="IPR014757">
    <property type="entry name" value="Tscrpt_reg_IclR_C"/>
</dbReference>
<dbReference type="GO" id="GO:0003677">
    <property type="term" value="F:DNA binding"/>
    <property type="evidence" value="ECO:0007669"/>
    <property type="project" value="UniProtKB-KW"/>
</dbReference>
<comment type="caution">
    <text evidence="6">The sequence shown here is derived from an EMBL/GenBank/DDBJ whole genome shotgun (WGS) entry which is preliminary data.</text>
</comment>
<dbReference type="PROSITE" id="PS51077">
    <property type="entry name" value="HTH_ICLR"/>
    <property type="match status" value="1"/>
</dbReference>
<proteinExistence type="predicted"/>
<dbReference type="Pfam" id="PF01614">
    <property type="entry name" value="IclR_C"/>
    <property type="match status" value="1"/>
</dbReference>
<evidence type="ECO:0000256" key="2">
    <source>
        <dbReference type="ARBA" id="ARBA00023125"/>
    </source>
</evidence>
<dbReference type="InterPro" id="IPR050707">
    <property type="entry name" value="HTH_MetabolicPath_Reg"/>
</dbReference>
<keyword evidence="3" id="KW-0804">Transcription</keyword>
<organism evidence="6 7">
    <name type="scientific">Arthrobacter livingstonensis</name>
    <dbReference type="NCBI Taxonomy" id="670078"/>
    <lineage>
        <taxon>Bacteria</taxon>
        <taxon>Bacillati</taxon>
        <taxon>Actinomycetota</taxon>
        <taxon>Actinomycetes</taxon>
        <taxon>Micrococcales</taxon>
        <taxon>Micrococcaceae</taxon>
        <taxon>Arthrobacter</taxon>
    </lineage>
</organism>
<gene>
    <name evidence="6" type="ORF">CVV68_03570</name>
</gene>
<dbReference type="Proteomes" id="UP000247832">
    <property type="component" value="Unassembled WGS sequence"/>
</dbReference>
<evidence type="ECO:0000259" key="5">
    <source>
        <dbReference type="PROSITE" id="PS51078"/>
    </source>
</evidence>
<dbReference type="RefSeq" id="WP_110499652.1">
    <property type="nucleotide sequence ID" value="NZ_QJVD01000003.1"/>
</dbReference>
<evidence type="ECO:0000256" key="1">
    <source>
        <dbReference type="ARBA" id="ARBA00023015"/>
    </source>
</evidence>
<dbReference type="PANTHER" id="PTHR30136">
    <property type="entry name" value="HELIX-TURN-HELIX TRANSCRIPTIONAL REGULATOR, ICLR FAMILY"/>
    <property type="match status" value="1"/>
</dbReference>
<evidence type="ECO:0000256" key="3">
    <source>
        <dbReference type="ARBA" id="ARBA00023163"/>
    </source>
</evidence>